<dbReference type="GO" id="GO:0031222">
    <property type="term" value="P:arabinan catabolic process"/>
    <property type="evidence" value="ECO:0007669"/>
    <property type="project" value="TreeGrafter"/>
</dbReference>
<organism evidence="6 7">
    <name type="scientific">Acorus gramineus</name>
    <name type="common">Dwarf sweet flag</name>
    <dbReference type="NCBI Taxonomy" id="55184"/>
    <lineage>
        <taxon>Eukaryota</taxon>
        <taxon>Viridiplantae</taxon>
        <taxon>Streptophyta</taxon>
        <taxon>Embryophyta</taxon>
        <taxon>Tracheophyta</taxon>
        <taxon>Spermatophyta</taxon>
        <taxon>Magnoliopsida</taxon>
        <taxon>Liliopsida</taxon>
        <taxon>Acoraceae</taxon>
        <taxon>Acorus</taxon>
    </lineage>
</organism>
<gene>
    <name evidence="6" type="ORF">QJS04_geneDACA024844</name>
</gene>
<dbReference type="InterPro" id="IPR017853">
    <property type="entry name" value="GH"/>
</dbReference>
<dbReference type="Gene3D" id="3.20.20.300">
    <property type="entry name" value="Glycoside hydrolase, family 3, N-terminal domain"/>
    <property type="match status" value="1"/>
</dbReference>
<keyword evidence="7" id="KW-1185">Reference proteome</keyword>
<evidence type="ECO:0000256" key="2">
    <source>
        <dbReference type="ARBA" id="ARBA00022801"/>
    </source>
</evidence>
<dbReference type="Gene3D" id="2.60.40.10">
    <property type="entry name" value="Immunoglobulins"/>
    <property type="match status" value="1"/>
</dbReference>
<evidence type="ECO:0000259" key="5">
    <source>
        <dbReference type="SMART" id="SM01217"/>
    </source>
</evidence>
<keyword evidence="1 4" id="KW-0732">Signal</keyword>
<dbReference type="InterPro" id="IPR026891">
    <property type="entry name" value="Fn3-like"/>
</dbReference>
<proteinExistence type="predicted"/>
<dbReference type="PANTHER" id="PTHR42721:SF11">
    <property type="entry name" value="BETA-D-XYLOSIDASE 5-RELATED"/>
    <property type="match status" value="1"/>
</dbReference>
<dbReference type="InterPro" id="IPR036962">
    <property type="entry name" value="Glyco_hydro_3_N_sf"/>
</dbReference>
<feature type="domain" description="Fibronectin type III-like" evidence="5">
    <location>
        <begin position="699"/>
        <end position="769"/>
    </location>
</feature>
<dbReference type="EMBL" id="JAUJYN010000116">
    <property type="protein sequence ID" value="KAK1256543.1"/>
    <property type="molecule type" value="Genomic_DNA"/>
</dbReference>
<feature type="chain" id="PRO_5043619930" evidence="4">
    <location>
        <begin position="21"/>
        <end position="793"/>
    </location>
</feature>
<dbReference type="SUPFAM" id="SSF52279">
    <property type="entry name" value="Beta-D-glucan exohydrolase, C-terminal domain"/>
    <property type="match status" value="1"/>
</dbReference>
<reference evidence="6" key="1">
    <citation type="journal article" date="2023" name="Nat. Commun.">
        <title>Diploid and tetraploid genomes of Acorus and the evolution of monocots.</title>
        <authorList>
            <person name="Ma L."/>
            <person name="Liu K.W."/>
            <person name="Li Z."/>
            <person name="Hsiao Y.Y."/>
            <person name="Qi Y."/>
            <person name="Fu T."/>
            <person name="Tang G.D."/>
            <person name="Zhang D."/>
            <person name="Sun W.H."/>
            <person name="Liu D.K."/>
            <person name="Li Y."/>
            <person name="Chen G.Z."/>
            <person name="Liu X.D."/>
            <person name="Liao X.Y."/>
            <person name="Jiang Y.T."/>
            <person name="Yu X."/>
            <person name="Hao Y."/>
            <person name="Huang J."/>
            <person name="Zhao X.W."/>
            <person name="Ke S."/>
            <person name="Chen Y.Y."/>
            <person name="Wu W.L."/>
            <person name="Hsu J.L."/>
            <person name="Lin Y.F."/>
            <person name="Huang M.D."/>
            <person name="Li C.Y."/>
            <person name="Huang L."/>
            <person name="Wang Z.W."/>
            <person name="Zhao X."/>
            <person name="Zhong W.Y."/>
            <person name="Peng D.H."/>
            <person name="Ahmad S."/>
            <person name="Lan S."/>
            <person name="Zhang J.S."/>
            <person name="Tsai W.C."/>
            <person name="Van de Peer Y."/>
            <person name="Liu Z.J."/>
        </authorList>
    </citation>
    <scope>NUCLEOTIDE SEQUENCE</scope>
    <source>
        <strain evidence="6">SCP</strain>
    </source>
</reference>
<sequence length="793" mass="86960">MGKGRLVVFLLFSCLWLVSAFHVCDPERYSQMGLDMSKFAFCDKSLPFNVRAKDLVNSMTLVEKALQLGNQAGGVPRLGLPLYEWWSEALHGVSKTGPGVFFNNTVPGATNFPIVLLSTASFNETLWKTIGQVVSTEARAMHNLGMAGLTFWSPNVNVIRDPRWGRIQETPGEDPYTVGRYAVNFVRGLQDVEGHETADDPNSRPLKVSSCCKHYTAYDVDNWNGVDRFHFDAQVTEQDMVETFLRPFEMCVKEGDVNSVMCSFNKINGIPSCADPKLLSQTIRGDWGLHGYIVSDCDSIEVMYDDNKWLNGVQEEQVASAMKAGLDMDCGVYYQNWTVASVEKGKMRETDIDKALINNYVTLLRLGYFDGAPGYDSLGKDDVCSKDHIELAREAARQGIVLLKNDNVLPLTPAKFDKIALVGPHANATDAMTGNYAGIPCNSVSPLMAISGIVKSVDYEVGCQDVSCNNDTMLFPAMEAARKADATIIFVGIDNDYESEGHDRYGLHLPGYQTQLINQVAIASSGPVVMVMMCAGGIDISFAQNNPNIHAIVWAGYPGEQGGPAIADVLFGDYNPGGRLPITWYKANYTDAVPMTSMQLRPNDELGYPGRTYKFFNGSTVYPFGYGLSYTQFSYNLVSAKQSLLVKLGRLQHCHDDLDYVPDVFMPPCRSVLVDDMKCEDVVDMEVQVSNTGARDGSDVVMVYSRPPTHILGMPQKQVIGFQRVFVRAGETETAKFSLNACKSFGVVDKAAYLVLPSGTHTIEVGSGSGSGSASADGSFTIPFSVDLQKEFV</sequence>
<reference evidence="6" key="2">
    <citation type="submission" date="2023-06" db="EMBL/GenBank/DDBJ databases">
        <authorList>
            <person name="Ma L."/>
            <person name="Liu K.-W."/>
            <person name="Li Z."/>
            <person name="Hsiao Y.-Y."/>
            <person name="Qi Y."/>
            <person name="Fu T."/>
            <person name="Tang G."/>
            <person name="Zhang D."/>
            <person name="Sun W.-H."/>
            <person name="Liu D.-K."/>
            <person name="Li Y."/>
            <person name="Chen G.-Z."/>
            <person name="Liu X.-D."/>
            <person name="Liao X.-Y."/>
            <person name="Jiang Y.-T."/>
            <person name="Yu X."/>
            <person name="Hao Y."/>
            <person name="Huang J."/>
            <person name="Zhao X.-W."/>
            <person name="Ke S."/>
            <person name="Chen Y.-Y."/>
            <person name="Wu W.-L."/>
            <person name="Hsu J.-L."/>
            <person name="Lin Y.-F."/>
            <person name="Huang M.-D."/>
            <person name="Li C.-Y."/>
            <person name="Huang L."/>
            <person name="Wang Z.-W."/>
            <person name="Zhao X."/>
            <person name="Zhong W.-Y."/>
            <person name="Peng D.-H."/>
            <person name="Ahmad S."/>
            <person name="Lan S."/>
            <person name="Zhang J.-S."/>
            <person name="Tsai W.-C."/>
            <person name="Van De Peer Y."/>
            <person name="Liu Z.-J."/>
        </authorList>
    </citation>
    <scope>NUCLEOTIDE SEQUENCE</scope>
    <source>
        <strain evidence="6">SCP</strain>
        <tissue evidence="6">Leaves</tissue>
    </source>
</reference>
<dbReference type="Pfam" id="PF01915">
    <property type="entry name" value="Glyco_hydro_3_C"/>
    <property type="match status" value="1"/>
</dbReference>
<dbReference type="InterPro" id="IPR036881">
    <property type="entry name" value="Glyco_hydro_3_C_sf"/>
</dbReference>
<dbReference type="InterPro" id="IPR013783">
    <property type="entry name" value="Ig-like_fold"/>
</dbReference>
<dbReference type="Proteomes" id="UP001179952">
    <property type="component" value="Unassembled WGS sequence"/>
</dbReference>
<evidence type="ECO:0000313" key="6">
    <source>
        <dbReference type="EMBL" id="KAK1256543.1"/>
    </source>
</evidence>
<comment type="caution">
    <text evidence="6">The sequence shown here is derived from an EMBL/GenBank/DDBJ whole genome shotgun (WGS) entry which is preliminary data.</text>
</comment>
<dbReference type="Gene3D" id="3.40.50.1700">
    <property type="entry name" value="Glycoside hydrolase family 3 C-terminal domain"/>
    <property type="match status" value="1"/>
</dbReference>
<evidence type="ECO:0000256" key="1">
    <source>
        <dbReference type="ARBA" id="ARBA00022729"/>
    </source>
</evidence>
<name>A0AAV8ZYV4_ACOGR</name>
<keyword evidence="2" id="KW-0378">Hydrolase</keyword>
<evidence type="ECO:0000256" key="3">
    <source>
        <dbReference type="ARBA" id="ARBA00023295"/>
    </source>
</evidence>
<dbReference type="GO" id="GO:0009044">
    <property type="term" value="F:xylan 1,4-beta-xylosidase activity"/>
    <property type="evidence" value="ECO:0007669"/>
    <property type="project" value="InterPro"/>
</dbReference>
<dbReference type="PANTHER" id="PTHR42721">
    <property type="entry name" value="SUGAR HYDROLASE-RELATED"/>
    <property type="match status" value="1"/>
</dbReference>
<evidence type="ECO:0000256" key="4">
    <source>
        <dbReference type="SAM" id="SignalP"/>
    </source>
</evidence>
<dbReference type="InterPro" id="IPR044993">
    <property type="entry name" value="BXL"/>
</dbReference>
<evidence type="ECO:0000313" key="7">
    <source>
        <dbReference type="Proteomes" id="UP001179952"/>
    </source>
</evidence>
<accession>A0AAV8ZYV4</accession>
<dbReference type="InterPro" id="IPR002772">
    <property type="entry name" value="Glyco_hydro_3_C"/>
</dbReference>
<dbReference type="GO" id="GO:0045493">
    <property type="term" value="P:xylan catabolic process"/>
    <property type="evidence" value="ECO:0007669"/>
    <property type="project" value="InterPro"/>
</dbReference>
<protein>
    <submittedName>
        <fullName evidence="6">Beta-D-xylosidase 5</fullName>
    </submittedName>
</protein>
<dbReference type="GO" id="GO:0046556">
    <property type="term" value="F:alpha-L-arabinofuranosidase activity"/>
    <property type="evidence" value="ECO:0007669"/>
    <property type="project" value="TreeGrafter"/>
</dbReference>
<dbReference type="FunFam" id="3.40.50.1700:FF:000001">
    <property type="entry name" value="probable beta-D-xylosidase 2"/>
    <property type="match status" value="1"/>
</dbReference>
<dbReference type="AlphaFoldDB" id="A0AAV8ZYV4"/>
<dbReference type="InterPro" id="IPR001764">
    <property type="entry name" value="Glyco_hydro_3_N"/>
</dbReference>
<keyword evidence="3" id="KW-0326">Glycosidase</keyword>
<dbReference type="Pfam" id="PF00933">
    <property type="entry name" value="Glyco_hydro_3"/>
    <property type="match status" value="1"/>
</dbReference>
<dbReference type="Pfam" id="PF14310">
    <property type="entry name" value="Fn3-like"/>
    <property type="match status" value="1"/>
</dbReference>
<feature type="signal peptide" evidence="4">
    <location>
        <begin position="1"/>
        <end position="20"/>
    </location>
</feature>
<dbReference type="SUPFAM" id="SSF51445">
    <property type="entry name" value="(Trans)glycosidases"/>
    <property type="match status" value="1"/>
</dbReference>
<dbReference type="FunFam" id="3.20.20.300:FF:000010">
    <property type="entry name" value="Putative beta-D-xylosidase 5"/>
    <property type="match status" value="1"/>
</dbReference>
<dbReference type="SMART" id="SM01217">
    <property type="entry name" value="Fn3_like"/>
    <property type="match status" value="1"/>
</dbReference>